<dbReference type="AlphaFoldDB" id="A0A6F9DLN8"/>
<dbReference type="PANTHER" id="PTHR24106">
    <property type="entry name" value="NACHT, LRR AND CARD DOMAINS-CONTAINING"/>
    <property type="match status" value="1"/>
</dbReference>
<gene>
    <name evidence="6" type="primary">Nlrp11-003</name>
</gene>
<keyword evidence="4" id="KW-0067">ATP-binding</keyword>
<proteinExistence type="evidence at transcript level"/>
<evidence type="ECO:0000256" key="3">
    <source>
        <dbReference type="ARBA" id="ARBA00022741"/>
    </source>
</evidence>
<dbReference type="InterPro" id="IPR032675">
    <property type="entry name" value="LRR_dom_sf"/>
</dbReference>
<name>A0A6F9DLN8_9ASCI</name>
<dbReference type="Pfam" id="PF05729">
    <property type="entry name" value="NACHT"/>
    <property type="match status" value="1"/>
</dbReference>
<dbReference type="GO" id="GO:0005524">
    <property type="term" value="F:ATP binding"/>
    <property type="evidence" value="ECO:0007669"/>
    <property type="project" value="UniProtKB-KW"/>
</dbReference>
<keyword evidence="1" id="KW-0433">Leucine-rich repeat</keyword>
<dbReference type="PRINTS" id="PR00364">
    <property type="entry name" value="DISEASERSIST"/>
</dbReference>
<feature type="domain" description="NACHT" evidence="5">
    <location>
        <begin position="124"/>
        <end position="325"/>
    </location>
</feature>
<dbReference type="InterPro" id="IPR027417">
    <property type="entry name" value="P-loop_NTPase"/>
</dbReference>
<dbReference type="SUPFAM" id="SSF52540">
    <property type="entry name" value="P-loop containing nucleoside triphosphate hydrolases"/>
    <property type="match status" value="1"/>
</dbReference>
<dbReference type="PROSITE" id="PS50837">
    <property type="entry name" value="NACHT"/>
    <property type="match status" value="1"/>
</dbReference>
<dbReference type="EMBL" id="LR788500">
    <property type="protein sequence ID" value="CAB3264362.1"/>
    <property type="molecule type" value="mRNA"/>
</dbReference>
<dbReference type="InterPro" id="IPR001611">
    <property type="entry name" value="Leu-rich_rpt"/>
</dbReference>
<dbReference type="Gene3D" id="3.40.50.300">
    <property type="entry name" value="P-loop containing nucleotide triphosphate hydrolases"/>
    <property type="match status" value="1"/>
</dbReference>
<dbReference type="Gene3D" id="3.80.10.10">
    <property type="entry name" value="Ribonuclease Inhibitor"/>
    <property type="match status" value="1"/>
</dbReference>
<protein>
    <submittedName>
        <fullName evidence="6">NACHT, LRR and PYD domains-containing protein 1-like</fullName>
    </submittedName>
</protein>
<organism evidence="6">
    <name type="scientific">Phallusia mammillata</name>
    <dbReference type="NCBI Taxonomy" id="59560"/>
    <lineage>
        <taxon>Eukaryota</taxon>
        <taxon>Metazoa</taxon>
        <taxon>Chordata</taxon>
        <taxon>Tunicata</taxon>
        <taxon>Ascidiacea</taxon>
        <taxon>Phlebobranchia</taxon>
        <taxon>Ascidiidae</taxon>
        <taxon>Phallusia</taxon>
    </lineage>
</organism>
<dbReference type="Pfam" id="PF13516">
    <property type="entry name" value="LRR_6"/>
    <property type="match status" value="1"/>
</dbReference>
<dbReference type="InterPro" id="IPR007111">
    <property type="entry name" value="NACHT_NTPase"/>
</dbReference>
<evidence type="ECO:0000256" key="1">
    <source>
        <dbReference type="ARBA" id="ARBA00022614"/>
    </source>
</evidence>
<evidence type="ECO:0000256" key="2">
    <source>
        <dbReference type="ARBA" id="ARBA00022737"/>
    </source>
</evidence>
<dbReference type="InterPro" id="IPR051261">
    <property type="entry name" value="NLR"/>
</dbReference>
<sequence>MTVNFDRSSSQAESPGVDISNFESKLNSALSEHLNKISYRQTSLHFLERKLQCVNMQISSQPQTVRQMSSQSTRAERKKIYGDCRGDINVSQIFPKALENIERLAERQTASDQGRSKFISSKCGSVLITGQAGIGKTTVAEEVAKTADSCNPESQHVIFIQLRDVNFREKTTLVDFLLKYATMGVSFSDAERKQMLDLLQTSPEKFLLILDGVDEASVCNFSEKAPKCCYNASYPIDCLLKNIMSGNILCGIKKLWTSRPQHAHAIHYDIRPSTTFQVLGLDVDAQEALGRQICGIYWNKVKAWMKQFPDLQAMCYVPVWCIMICSALLGGAALAENLKTVTHVLLVVVSCYLKSEHLRDIDVKDLTGILKLAWKGLVDGEVLFSDKHFKDAGVTDEIQQAFLNSMIKIGPKVMWKIMNGEKLRCFVHLIMQDFFASLYLIMLPSADFEREFNKIRDPANDDIVKLVFGLLNPNTIEVLNDILQQDCQGFVEDKLDFLKCVLVNQMLEQQQPMQSDDYRQIDMRSQDSLLHVWSWCKEINRDDFRDTLVDYMLEKFNFSGQQDIESVLFPSDATSFLYLMEGNQPKRFQSVLLTHTKFLGNSLDVFSKAFSRTQEIVTLDVSYSAIGSDGAKLLMQCLPQLRNLDMMLCGVDKQGAVHVADGLLNHPKGLDRLDMSLNEIGVEGAKKLFHAVGKVKELGLEECGVNFQAISSLASKAKNLPVPLDELRLSGNDLGDQSVSSFIQCLHNISTLHVRDCQITSQGKQKLTRKLQQLNSGRNHGAHTIVGIE</sequence>
<keyword evidence="3" id="KW-0547">Nucleotide-binding</keyword>
<accession>A0A6F9DLN8</accession>
<dbReference type="SUPFAM" id="SSF52047">
    <property type="entry name" value="RNI-like"/>
    <property type="match status" value="1"/>
</dbReference>
<keyword evidence="2" id="KW-0677">Repeat</keyword>
<reference evidence="6" key="1">
    <citation type="submission" date="2020-04" db="EMBL/GenBank/DDBJ databases">
        <authorList>
            <person name="Neveu A P."/>
        </authorList>
    </citation>
    <scope>NUCLEOTIDE SEQUENCE</scope>
    <source>
        <tissue evidence="6">Whole embryo</tissue>
    </source>
</reference>
<evidence type="ECO:0000313" key="6">
    <source>
        <dbReference type="EMBL" id="CAB3264362.1"/>
    </source>
</evidence>
<evidence type="ECO:0000259" key="5">
    <source>
        <dbReference type="PROSITE" id="PS50837"/>
    </source>
</evidence>
<evidence type="ECO:0000256" key="4">
    <source>
        <dbReference type="ARBA" id="ARBA00022840"/>
    </source>
</evidence>